<dbReference type="Gene3D" id="3.60.140.10">
    <property type="entry name" value="CNF1/YfiH-like putative cysteine hydrolases"/>
    <property type="match status" value="1"/>
</dbReference>
<proteinExistence type="inferred from homology"/>
<evidence type="ECO:0000256" key="2">
    <source>
        <dbReference type="ARBA" id="ARBA00007353"/>
    </source>
</evidence>
<evidence type="ECO:0000313" key="11">
    <source>
        <dbReference type="EMBL" id="MFC3108898.1"/>
    </source>
</evidence>
<protein>
    <recommendedName>
        <fullName evidence="10">Purine nucleoside phosphorylase</fullName>
    </recommendedName>
</protein>
<evidence type="ECO:0000256" key="1">
    <source>
        <dbReference type="ARBA" id="ARBA00000553"/>
    </source>
</evidence>
<evidence type="ECO:0000313" key="12">
    <source>
        <dbReference type="Proteomes" id="UP001595530"/>
    </source>
</evidence>
<dbReference type="InterPro" id="IPR011324">
    <property type="entry name" value="Cytotoxic_necrot_fac-like_cat"/>
</dbReference>
<evidence type="ECO:0000256" key="7">
    <source>
        <dbReference type="ARBA" id="ARBA00047989"/>
    </source>
</evidence>
<comment type="catalytic activity">
    <reaction evidence="8">
        <text>adenosine + phosphate = alpha-D-ribose 1-phosphate + adenine</text>
        <dbReference type="Rhea" id="RHEA:27642"/>
        <dbReference type="ChEBI" id="CHEBI:16335"/>
        <dbReference type="ChEBI" id="CHEBI:16708"/>
        <dbReference type="ChEBI" id="CHEBI:43474"/>
        <dbReference type="ChEBI" id="CHEBI:57720"/>
        <dbReference type="EC" id="2.4.2.1"/>
    </reaction>
    <physiologicalReaction direction="left-to-right" evidence="8">
        <dbReference type="Rhea" id="RHEA:27643"/>
    </physiologicalReaction>
</comment>
<dbReference type="Proteomes" id="UP001595530">
    <property type="component" value="Unassembled WGS sequence"/>
</dbReference>
<evidence type="ECO:0000256" key="4">
    <source>
        <dbReference type="ARBA" id="ARBA00022723"/>
    </source>
</evidence>
<comment type="catalytic activity">
    <reaction evidence="1">
        <text>inosine + phosphate = alpha-D-ribose 1-phosphate + hypoxanthine</text>
        <dbReference type="Rhea" id="RHEA:27646"/>
        <dbReference type="ChEBI" id="CHEBI:17368"/>
        <dbReference type="ChEBI" id="CHEBI:17596"/>
        <dbReference type="ChEBI" id="CHEBI:43474"/>
        <dbReference type="ChEBI" id="CHEBI:57720"/>
        <dbReference type="EC" id="2.4.2.1"/>
    </reaction>
    <physiologicalReaction direction="left-to-right" evidence="1">
        <dbReference type="Rhea" id="RHEA:27647"/>
    </physiologicalReaction>
</comment>
<dbReference type="PANTHER" id="PTHR30616">
    <property type="entry name" value="UNCHARACTERIZED PROTEIN YFIH"/>
    <property type="match status" value="1"/>
</dbReference>
<dbReference type="InterPro" id="IPR003730">
    <property type="entry name" value="Cu_polyphenol_OxRdtase"/>
</dbReference>
<dbReference type="PANTHER" id="PTHR30616:SF2">
    <property type="entry name" value="PURINE NUCLEOSIDE PHOSPHORYLASE LACC1"/>
    <property type="match status" value="1"/>
</dbReference>
<keyword evidence="12" id="KW-1185">Reference proteome</keyword>
<dbReference type="NCBIfam" id="TIGR00726">
    <property type="entry name" value="peptidoglycan editing factor PgeF"/>
    <property type="match status" value="1"/>
</dbReference>
<comment type="catalytic activity">
    <reaction evidence="9">
        <text>S-methyl-5'-thioadenosine + phosphate = 5-(methylsulfanyl)-alpha-D-ribose 1-phosphate + adenine</text>
        <dbReference type="Rhea" id="RHEA:11852"/>
        <dbReference type="ChEBI" id="CHEBI:16708"/>
        <dbReference type="ChEBI" id="CHEBI:17509"/>
        <dbReference type="ChEBI" id="CHEBI:43474"/>
        <dbReference type="ChEBI" id="CHEBI:58533"/>
        <dbReference type="EC" id="2.4.2.28"/>
    </reaction>
    <physiologicalReaction direction="left-to-right" evidence="9">
        <dbReference type="Rhea" id="RHEA:11853"/>
    </physiologicalReaction>
</comment>
<keyword evidence="5" id="KW-0378">Hydrolase</keyword>
<name>A0ABV7F483_9BURK</name>
<dbReference type="SUPFAM" id="SSF64438">
    <property type="entry name" value="CNF1/YfiH-like putative cysteine hydrolases"/>
    <property type="match status" value="1"/>
</dbReference>
<evidence type="ECO:0000256" key="8">
    <source>
        <dbReference type="ARBA" id="ARBA00048968"/>
    </source>
</evidence>
<keyword evidence="6" id="KW-0862">Zinc</keyword>
<evidence type="ECO:0000256" key="10">
    <source>
        <dbReference type="RuleBase" id="RU361274"/>
    </source>
</evidence>
<evidence type="ECO:0000256" key="9">
    <source>
        <dbReference type="ARBA" id="ARBA00049893"/>
    </source>
</evidence>
<dbReference type="Pfam" id="PF02578">
    <property type="entry name" value="Cu-oxidase_4"/>
    <property type="match status" value="1"/>
</dbReference>
<dbReference type="InterPro" id="IPR038371">
    <property type="entry name" value="Cu_polyphenol_OxRdtase_sf"/>
</dbReference>
<dbReference type="CDD" id="cd16833">
    <property type="entry name" value="YfiH"/>
    <property type="match status" value="1"/>
</dbReference>
<dbReference type="RefSeq" id="WP_390324626.1">
    <property type="nucleotide sequence ID" value="NZ_JBHRTP010000038.1"/>
</dbReference>
<sequence>MVKHLLIPDWPDLPGNIGALSTTRQGGVSMMPYDDGSGIGRGGMNLGVHVGDRSEAVQHNRALLRSSLPAEPTWLSQVHGTRVVDAAVASGAPEADASFTTVREVVCAVQSADCLPVLLCDSSGKMVGAAHAGWRGLVAGVLDNTVANMRDAGAGEMLAWLGPAIGPMHFEVGEDVRQAFVERFVDQGIDPDQARAAFRPVPGTTKYLADIYLLARSVLHRLGVTRISGGDLSTVSDAHRFYSYRRDRVTGRMASLIWIK</sequence>
<comment type="similarity">
    <text evidence="2 10">Belongs to the purine nucleoside phosphorylase YfiH/LACC1 family.</text>
</comment>
<evidence type="ECO:0000256" key="6">
    <source>
        <dbReference type="ARBA" id="ARBA00022833"/>
    </source>
</evidence>
<accession>A0ABV7F483</accession>
<dbReference type="EMBL" id="JBHRTP010000038">
    <property type="protein sequence ID" value="MFC3108898.1"/>
    <property type="molecule type" value="Genomic_DNA"/>
</dbReference>
<gene>
    <name evidence="11" type="primary">pgeF</name>
    <name evidence="11" type="ORF">ACFOFO_13155</name>
</gene>
<evidence type="ECO:0000256" key="3">
    <source>
        <dbReference type="ARBA" id="ARBA00022679"/>
    </source>
</evidence>
<evidence type="ECO:0000256" key="5">
    <source>
        <dbReference type="ARBA" id="ARBA00022801"/>
    </source>
</evidence>
<comment type="caution">
    <text evidence="11">The sequence shown here is derived from an EMBL/GenBank/DDBJ whole genome shotgun (WGS) entry which is preliminary data.</text>
</comment>
<keyword evidence="3" id="KW-0808">Transferase</keyword>
<comment type="catalytic activity">
    <reaction evidence="7">
        <text>adenosine + H2O + H(+) = inosine + NH4(+)</text>
        <dbReference type="Rhea" id="RHEA:24408"/>
        <dbReference type="ChEBI" id="CHEBI:15377"/>
        <dbReference type="ChEBI" id="CHEBI:15378"/>
        <dbReference type="ChEBI" id="CHEBI:16335"/>
        <dbReference type="ChEBI" id="CHEBI:17596"/>
        <dbReference type="ChEBI" id="CHEBI:28938"/>
        <dbReference type="EC" id="3.5.4.4"/>
    </reaction>
    <physiologicalReaction direction="left-to-right" evidence="7">
        <dbReference type="Rhea" id="RHEA:24409"/>
    </physiologicalReaction>
</comment>
<keyword evidence="4" id="KW-0479">Metal-binding</keyword>
<reference evidence="12" key="1">
    <citation type="journal article" date="2019" name="Int. J. Syst. Evol. Microbiol.">
        <title>The Global Catalogue of Microorganisms (GCM) 10K type strain sequencing project: providing services to taxonomists for standard genome sequencing and annotation.</title>
        <authorList>
            <consortium name="The Broad Institute Genomics Platform"/>
            <consortium name="The Broad Institute Genome Sequencing Center for Infectious Disease"/>
            <person name="Wu L."/>
            <person name="Ma J."/>
        </authorList>
    </citation>
    <scope>NUCLEOTIDE SEQUENCE [LARGE SCALE GENOMIC DNA]</scope>
    <source>
        <strain evidence="12">KCTC 42986</strain>
    </source>
</reference>
<organism evidence="11 12">
    <name type="scientific">Undibacterium arcticum</name>
    <dbReference type="NCBI Taxonomy" id="1762892"/>
    <lineage>
        <taxon>Bacteria</taxon>
        <taxon>Pseudomonadati</taxon>
        <taxon>Pseudomonadota</taxon>
        <taxon>Betaproteobacteria</taxon>
        <taxon>Burkholderiales</taxon>
        <taxon>Oxalobacteraceae</taxon>
        <taxon>Undibacterium</taxon>
    </lineage>
</organism>